<dbReference type="Proteomes" id="UP001632038">
    <property type="component" value="Unassembled WGS sequence"/>
</dbReference>
<evidence type="ECO:0000313" key="2">
    <source>
        <dbReference type="Proteomes" id="UP001632038"/>
    </source>
</evidence>
<dbReference type="AlphaFoldDB" id="A0ABD3E0D1"/>
<sequence length="462" mass="52835">MGPPLNLSDDEVLLRLSSWIVYESSSNELKGLPVGGHSKRRYSEYLTPGTIKEKSGGFIVADIETLLMYKEDASTIENKKVHIPYAIGFLLVSPGDDLSSLTSNVIETYFSEEYPDFLYTSFEERSSKMMNDFVDRLALVCEKDRQKRKTVYFHNFARFDEMRVRDRVSSEFDASTCVRFIEKYRKLGNDLPFLMLSLLKQLTSGVPIVRKYPISNEPTFHRPIWFHIIPKNDVHADLEILRNEKSRLFELQFHPLYQNQLESFIQNAPTNYRSVIYEDSPYFIITHMYDIPWTPLVYNQYQPSSMKYKETGGLRNLFNIDSVSRIMPFGIRDAIFYSYCKDMRFSLVLCLMLGFGIWWATAPDLVLFNTTGVLSSPDPGLISRVYEDTFTHKVCSDHTQIVSPCDCGEPLNKELNHMLKEPPFDPLGIQCRLKGAAVGIGVILLSLALAESVSTSGILLSG</sequence>
<keyword evidence="2" id="KW-1185">Reference proteome</keyword>
<reference evidence="2" key="1">
    <citation type="journal article" date="2024" name="IScience">
        <title>Strigolactones Initiate the Formation of Haustorium-like Structures in Castilleja.</title>
        <authorList>
            <person name="Buerger M."/>
            <person name="Peterson D."/>
            <person name="Chory J."/>
        </authorList>
    </citation>
    <scope>NUCLEOTIDE SEQUENCE [LARGE SCALE GENOMIC DNA]</scope>
</reference>
<dbReference type="InterPro" id="IPR012337">
    <property type="entry name" value="RNaseH-like_sf"/>
</dbReference>
<protein>
    <recommendedName>
        <fullName evidence="3">DNA-directed DNA polymerase</fullName>
    </recommendedName>
</protein>
<gene>
    <name evidence="1" type="ORF">CASFOL_009552</name>
</gene>
<evidence type="ECO:0000313" key="1">
    <source>
        <dbReference type="EMBL" id="KAL3646585.1"/>
    </source>
</evidence>
<evidence type="ECO:0008006" key="3">
    <source>
        <dbReference type="Google" id="ProtNLM"/>
    </source>
</evidence>
<accession>A0ABD3E0D1</accession>
<proteinExistence type="predicted"/>
<dbReference type="SUPFAM" id="SSF53098">
    <property type="entry name" value="Ribonuclease H-like"/>
    <property type="match status" value="1"/>
</dbReference>
<organism evidence="1 2">
    <name type="scientific">Castilleja foliolosa</name>
    <dbReference type="NCBI Taxonomy" id="1961234"/>
    <lineage>
        <taxon>Eukaryota</taxon>
        <taxon>Viridiplantae</taxon>
        <taxon>Streptophyta</taxon>
        <taxon>Embryophyta</taxon>
        <taxon>Tracheophyta</taxon>
        <taxon>Spermatophyta</taxon>
        <taxon>Magnoliopsida</taxon>
        <taxon>eudicotyledons</taxon>
        <taxon>Gunneridae</taxon>
        <taxon>Pentapetalae</taxon>
        <taxon>asterids</taxon>
        <taxon>lamiids</taxon>
        <taxon>Lamiales</taxon>
        <taxon>Orobanchaceae</taxon>
        <taxon>Pedicularideae</taxon>
        <taxon>Castillejinae</taxon>
        <taxon>Castilleja</taxon>
    </lineage>
</organism>
<dbReference type="EMBL" id="JAVIJP010000012">
    <property type="protein sequence ID" value="KAL3646585.1"/>
    <property type="molecule type" value="Genomic_DNA"/>
</dbReference>
<name>A0ABD3E0D1_9LAMI</name>
<comment type="caution">
    <text evidence="1">The sequence shown here is derived from an EMBL/GenBank/DDBJ whole genome shotgun (WGS) entry which is preliminary data.</text>
</comment>